<proteinExistence type="predicted"/>
<keyword evidence="2" id="KW-1185">Reference proteome</keyword>
<comment type="caution">
    <text evidence="1">The sequence shown here is derived from an EMBL/GenBank/DDBJ whole genome shotgun (WGS) entry which is preliminary data.</text>
</comment>
<dbReference type="Proteomes" id="UP000652761">
    <property type="component" value="Unassembled WGS sequence"/>
</dbReference>
<feature type="non-terminal residue" evidence="1">
    <location>
        <position position="144"/>
    </location>
</feature>
<sequence length="144" mass="15541">VCRFCHGNVDTPIGGVNTGSESLKLFMKIGSSVSTQPLDPSKCGSQNQLDQQAEESCVYRFCHGSVDTPIGGVDTGSESLKPFHEDRVKCVDTAPGSVDTSPSLQKTQFPDWSSVSTQSLVVSTLDPIFRRPTYQTGTVCRHSQ</sequence>
<accession>A0A843TDX3</accession>
<reference evidence="1" key="1">
    <citation type="submission" date="2017-07" db="EMBL/GenBank/DDBJ databases">
        <title>Taro Niue Genome Assembly and Annotation.</title>
        <authorList>
            <person name="Atibalentja N."/>
            <person name="Keating K."/>
            <person name="Fields C.J."/>
        </authorList>
    </citation>
    <scope>NUCLEOTIDE SEQUENCE</scope>
    <source>
        <strain evidence="1">Niue_2</strain>
        <tissue evidence="1">Leaf</tissue>
    </source>
</reference>
<evidence type="ECO:0000313" key="1">
    <source>
        <dbReference type="EMBL" id="MQL70078.1"/>
    </source>
</evidence>
<dbReference type="EMBL" id="NMUH01000056">
    <property type="protein sequence ID" value="MQL70078.1"/>
    <property type="molecule type" value="Genomic_DNA"/>
</dbReference>
<dbReference type="AlphaFoldDB" id="A0A843TDX3"/>
<organism evidence="1 2">
    <name type="scientific">Colocasia esculenta</name>
    <name type="common">Wild taro</name>
    <name type="synonym">Arum esculentum</name>
    <dbReference type="NCBI Taxonomy" id="4460"/>
    <lineage>
        <taxon>Eukaryota</taxon>
        <taxon>Viridiplantae</taxon>
        <taxon>Streptophyta</taxon>
        <taxon>Embryophyta</taxon>
        <taxon>Tracheophyta</taxon>
        <taxon>Spermatophyta</taxon>
        <taxon>Magnoliopsida</taxon>
        <taxon>Liliopsida</taxon>
        <taxon>Araceae</taxon>
        <taxon>Aroideae</taxon>
        <taxon>Colocasieae</taxon>
        <taxon>Colocasia</taxon>
    </lineage>
</organism>
<gene>
    <name evidence="1" type="ORF">Taro_002379</name>
</gene>
<name>A0A843TDX3_COLES</name>
<evidence type="ECO:0000313" key="2">
    <source>
        <dbReference type="Proteomes" id="UP000652761"/>
    </source>
</evidence>
<protein>
    <submittedName>
        <fullName evidence="1">Uncharacterized protein</fullName>
    </submittedName>
</protein>